<keyword evidence="2" id="KW-1185">Reference proteome</keyword>
<sequence length="218" mass="24434">MPLPFLLLGSHLKSVSKFFFLETPCVFVATSQPKNLSLTFEADNLESSFGKVVDVQRFNPVDDLFFGAHCFPNDTIFVNVGVKNANSSAFQGLNSIIYFMEKRVVDFEMSLLFTVLIKALSIHRSTIGSSGMLTLFRLRHSFSVQIGGNIQRNQVVGQFMFYVQRVFCSELPTGIPIGDQSLFLPRPSLQHPFARFNRNARNEIVGDGNSVLVWVRSG</sequence>
<accession>A0A4U5LXV8</accession>
<gene>
    <name evidence="1" type="ORF">L596_028231</name>
</gene>
<dbReference type="AlphaFoldDB" id="A0A4U5LXV8"/>
<dbReference type="EMBL" id="AZBU02000011">
    <property type="protein sequence ID" value="TKR61070.1"/>
    <property type="molecule type" value="Genomic_DNA"/>
</dbReference>
<reference evidence="1 2" key="1">
    <citation type="journal article" date="2015" name="Genome Biol.">
        <title>Comparative genomics of Steinernema reveals deeply conserved gene regulatory networks.</title>
        <authorList>
            <person name="Dillman A.R."/>
            <person name="Macchietto M."/>
            <person name="Porter C.F."/>
            <person name="Rogers A."/>
            <person name="Williams B."/>
            <person name="Antoshechkin I."/>
            <person name="Lee M.M."/>
            <person name="Goodwin Z."/>
            <person name="Lu X."/>
            <person name="Lewis E.E."/>
            <person name="Goodrich-Blair H."/>
            <person name="Stock S.P."/>
            <person name="Adams B.J."/>
            <person name="Sternberg P.W."/>
            <person name="Mortazavi A."/>
        </authorList>
    </citation>
    <scope>NUCLEOTIDE SEQUENCE [LARGE SCALE GENOMIC DNA]</scope>
    <source>
        <strain evidence="1 2">ALL</strain>
    </source>
</reference>
<evidence type="ECO:0000313" key="1">
    <source>
        <dbReference type="EMBL" id="TKR61070.1"/>
    </source>
</evidence>
<name>A0A4U5LXV8_STECR</name>
<evidence type="ECO:0000313" key="2">
    <source>
        <dbReference type="Proteomes" id="UP000298663"/>
    </source>
</evidence>
<reference evidence="1 2" key="2">
    <citation type="journal article" date="2019" name="G3 (Bethesda)">
        <title>Hybrid Assembly of the Genome of the Entomopathogenic Nematode Steinernema carpocapsae Identifies the X-Chromosome.</title>
        <authorList>
            <person name="Serra L."/>
            <person name="Macchietto M."/>
            <person name="Macias-Munoz A."/>
            <person name="McGill C.J."/>
            <person name="Rodriguez I.M."/>
            <person name="Rodriguez B."/>
            <person name="Murad R."/>
            <person name="Mortazavi A."/>
        </authorList>
    </citation>
    <scope>NUCLEOTIDE SEQUENCE [LARGE SCALE GENOMIC DNA]</scope>
    <source>
        <strain evidence="1 2">ALL</strain>
    </source>
</reference>
<dbReference type="Proteomes" id="UP000298663">
    <property type="component" value="Unassembled WGS sequence"/>
</dbReference>
<protein>
    <submittedName>
        <fullName evidence="1">Uncharacterized protein</fullName>
    </submittedName>
</protein>
<proteinExistence type="predicted"/>
<comment type="caution">
    <text evidence="1">The sequence shown here is derived from an EMBL/GenBank/DDBJ whole genome shotgun (WGS) entry which is preliminary data.</text>
</comment>
<organism evidence="1 2">
    <name type="scientific">Steinernema carpocapsae</name>
    <name type="common">Entomopathogenic nematode</name>
    <dbReference type="NCBI Taxonomy" id="34508"/>
    <lineage>
        <taxon>Eukaryota</taxon>
        <taxon>Metazoa</taxon>
        <taxon>Ecdysozoa</taxon>
        <taxon>Nematoda</taxon>
        <taxon>Chromadorea</taxon>
        <taxon>Rhabditida</taxon>
        <taxon>Tylenchina</taxon>
        <taxon>Panagrolaimomorpha</taxon>
        <taxon>Strongyloidoidea</taxon>
        <taxon>Steinernematidae</taxon>
        <taxon>Steinernema</taxon>
    </lineage>
</organism>